<dbReference type="Proteomes" id="UP000002429">
    <property type="component" value="Chromosome"/>
</dbReference>
<dbReference type="GO" id="GO:0043527">
    <property type="term" value="C:tRNA methyltransferase complex"/>
    <property type="evidence" value="ECO:0007669"/>
    <property type="project" value="TreeGrafter"/>
</dbReference>
<dbReference type="KEGG" id="rme:Rmet_2495"/>
<dbReference type="InterPro" id="IPR003358">
    <property type="entry name" value="tRNA_(Gua-N-7)_MeTrfase_Trmb"/>
</dbReference>
<dbReference type="eggNOG" id="COG0220">
    <property type="taxonomic scope" value="Bacteria"/>
</dbReference>
<dbReference type="EMBL" id="CP000352">
    <property type="protein sequence ID" value="ABF09372.1"/>
    <property type="molecule type" value="Genomic_DNA"/>
</dbReference>
<evidence type="ECO:0000256" key="2">
    <source>
        <dbReference type="ARBA" id="ARBA00003015"/>
    </source>
</evidence>
<evidence type="ECO:0000256" key="7">
    <source>
        <dbReference type="ARBA" id="ARBA00022694"/>
    </source>
</evidence>
<dbReference type="PANTHER" id="PTHR23417:SF14">
    <property type="entry name" value="PENTACOTRIPEPTIDE-REPEAT REGION OF PRORP DOMAIN-CONTAINING PROTEIN"/>
    <property type="match status" value="1"/>
</dbReference>
<keyword evidence="6" id="KW-0949">S-adenosyl-L-methionine</keyword>
<reference evidence="9" key="1">
    <citation type="journal article" date="2010" name="PLoS ONE">
        <title>The complete genome sequence of Cupriavidus metallidurans strain CH34, a master survivalist in harsh and anthropogenic environments.</title>
        <authorList>
            <person name="Janssen P.J."/>
            <person name="Van Houdt R."/>
            <person name="Moors H."/>
            <person name="Monsieurs P."/>
            <person name="Morin N."/>
            <person name="Michaux A."/>
            <person name="Benotmane M.A."/>
            <person name="Leys N."/>
            <person name="Vallaeys T."/>
            <person name="Lapidus A."/>
            <person name="Monchy S."/>
            <person name="Medigue C."/>
            <person name="Taghavi S."/>
            <person name="McCorkle S."/>
            <person name="Dunn J."/>
            <person name="van der Lelie D."/>
            <person name="Mergeay M."/>
        </authorList>
    </citation>
    <scope>NUCLEOTIDE SEQUENCE [LARGE SCALE GENOMIC DNA]</scope>
    <source>
        <strain evidence="9">ATCC 43123 / DSM 2839 / NBRC 102507 / CH34</strain>
    </source>
</reference>
<keyword evidence="5" id="KW-0808">Transferase</keyword>
<accession>Q1LKF4</accession>
<name>Q1LKF4_CUPMC</name>
<dbReference type="EC" id="2.1.1.33" evidence="3"/>
<dbReference type="PROSITE" id="PS51625">
    <property type="entry name" value="SAM_MT_TRMB"/>
    <property type="match status" value="1"/>
</dbReference>
<organism evidence="8 9">
    <name type="scientific">Cupriavidus metallidurans (strain ATCC 43123 / DSM 2839 / NBRC 102507 / CH34)</name>
    <name type="common">Ralstonia metallidurans</name>
    <dbReference type="NCBI Taxonomy" id="266264"/>
    <lineage>
        <taxon>Bacteria</taxon>
        <taxon>Pseudomonadati</taxon>
        <taxon>Pseudomonadota</taxon>
        <taxon>Betaproteobacteria</taxon>
        <taxon>Burkholderiales</taxon>
        <taxon>Burkholderiaceae</taxon>
        <taxon>Cupriavidus</taxon>
    </lineage>
</organism>
<keyword evidence="9" id="KW-1185">Reference proteome</keyword>
<comment type="function">
    <text evidence="2">Catalyzes the formation of N(7)-methylguanine at position 46 (m7G46) in tRNA.</text>
</comment>
<dbReference type="PANTHER" id="PTHR23417">
    <property type="entry name" value="3-DEOXY-D-MANNO-OCTULOSONIC-ACID TRANSFERASE/TRNA GUANINE-N 7 - -METHYLTRANSFERASE"/>
    <property type="match status" value="1"/>
</dbReference>
<dbReference type="GO" id="GO:0008176">
    <property type="term" value="F:tRNA (guanine(46)-N7)-methyltransferase activity"/>
    <property type="evidence" value="ECO:0007669"/>
    <property type="project" value="UniProtKB-EC"/>
</dbReference>
<evidence type="ECO:0000313" key="8">
    <source>
        <dbReference type="EMBL" id="ABF09372.1"/>
    </source>
</evidence>
<dbReference type="AlphaFoldDB" id="Q1LKF4"/>
<evidence type="ECO:0000313" key="9">
    <source>
        <dbReference type="Proteomes" id="UP000002429"/>
    </source>
</evidence>
<evidence type="ECO:0000256" key="4">
    <source>
        <dbReference type="ARBA" id="ARBA00022603"/>
    </source>
</evidence>
<dbReference type="Pfam" id="PF02390">
    <property type="entry name" value="Methyltransf_4"/>
    <property type="match status" value="1"/>
</dbReference>
<comment type="catalytic activity">
    <reaction evidence="1">
        <text>guanosine(46) in tRNA + S-adenosyl-L-methionine = N(7)-methylguanosine(46) in tRNA + S-adenosyl-L-homocysteine</text>
        <dbReference type="Rhea" id="RHEA:42708"/>
        <dbReference type="Rhea" id="RHEA-COMP:10188"/>
        <dbReference type="Rhea" id="RHEA-COMP:10189"/>
        <dbReference type="ChEBI" id="CHEBI:57856"/>
        <dbReference type="ChEBI" id="CHEBI:59789"/>
        <dbReference type="ChEBI" id="CHEBI:74269"/>
        <dbReference type="ChEBI" id="CHEBI:74480"/>
        <dbReference type="EC" id="2.1.1.33"/>
    </reaction>
</comment>
<keyword evidence="4 8" id="KW-0489">Methyltransferase</keyword>
<dbReference type="STRING" id="266264.Rmet_2495"/>
<evidence type="ECO:0000256" key="5">
    <source>
        <dbReference type="ARBA" id="ARBA00022679"/>
    </source>
</evidence>
<protein>
    <recommendedName>
        <fullName evidence="3">tRNA (guanine(46)-N(7))-methyltransferase</fullName>
        <ecNumber evidence="3">2.1.1.33</ecNumber>
    </recommendedName>
</protein>
<gene>
    <name evidence="8" type="ordered locus">Rmet_2495</name>
</gene>
<dbReference type="HOGENOM" id="CLU_078981_0_0_4"/>
<dbReference type="CDD" id="cd02440">
    <property type="entry name" value="AdoMet_MTases"/>
    <property type="match status" value="1"/>
</dbReference>
<dbReference type="Gene3D" id="3.40.50.150">
    <property type="entry name" value="Vaccinia Virus protein VP39"/>
    <property type="match status" value="1"/>
</dbReference>
<dbReference type="SUPFAM" id="SSF53335">
    <property type="entry name" value="S-adenosyl-L-methionine-dependent methyltransferases"/>
    <property type="match status" value="1"/>
</dbReference>
<dbReference type="InterPro" id="IPR029063">
    <property type="entry name" value="SAM-dependent_MTases_sf"/>
</dbReference>
<evidence type="ECO:0000256" key="6">
    <source>
        <dbReference type="ARBA" id="ARBA00022691"/>
    </source>
</evidence>
<evidence type="ECO:0000256" key="3">
    <source>
        <dbReference type="ARBA" id="ARBA00011977"/>
    </source>
</evidence>
<evidence type="ECO:0000256" key="1">
    <source>
        <dbReference type="ARBA" id="ARBA00000142"/>
    </source>
</evidence>
<sequence length="236" mass="26450">MPVTIHRCRPSTIAAMFANSRTISSAQSDIHEHLAALVERHLAEPFRKPIGAPSQHAFDAAIDAWQRAGSAPLILDAGCGVGESTLRLATAFPDHYVIGVDQSEKRLTAGKDWWDAPLPENFHWARADLVDFWRLVQSAGVRVTRHYVLYPNPWPKIGHLSRRWHGHAVFPALAACGDYLECRSNWKIYIDEFAAALTMVGRPTQTESWQPEASMTPFERKYAASGHGLWRCVSVR</sequence>
<proteinExistence type="predicted"/>
<keyword evidence="7" id="KW-0819">tRNA processing</keyword>